<keyword evidence="6" id="KW-0418">Kinase</keyword>
<keyword evidence="9" id="KW-1133">Transmembrane helix</keyword>
<keyword evidence="5" id="KW-0547">Nucleotide-binding</keyword>
<feature type="transmembrane region" description="Helical" evidence="9">
    <location>
        <begin position="300"/>
        <end position="321"/>
    </location>
</feature>
<keyword evidence="3" id="KW-0597">Phosphoprotein</keyword>
<dbReference type="InterPro" id="IPR036890">
    <property type="entry name" value="HATPase_C_sf"/>
</dbReference>
<name>A0ABV8S637_9BACL</name>
<dbReference type="InterPro" id="IPR011623">
    <property type="entry name" value="7TMR_DISM_rcpt_extracell_dom1"/>
</dbReference>
<evidence type="ECO:0000256" key="9">
    <source>
        <dbReference type="SAM" id="Phobius"/>
    </source>
</evidence>
<keyword evidence="8" id="KW-0902">Two-component regulatory system</keyword>
<dbReference type="SMART" id="SM00387">
    <property type="entry name" value="HATPase_c"/>
    <property type="match status" value="1"/>
</dbReference>
<dbReference type="SUPFAM" id="SSF47384">
    <property type="entry name" value="Homodimeric domain of signal transducing histidine kinase"/>
    <property type="match status" value="1"/>
</dbReference>
<dbReference type="EMBL" id="JBHSED010000002">
    <property type="protein sequence ID" value="MFC4301929.1"/>
    <property type="molecule type" value="Genomic_DNA"/>
</dbReference>
<evidence type="ECO:0000256" key="7">
    <source>
        <dbReference type="ARBA" id="ARBA00022840"/>
    </source>
</evidence>
<comment type="caution">
    <text evidence="11">The sequence shown here is derived from an EMBL/GenBank/DDBJ whole genome shotgun (WGS) entry which is preliminary data.</text>
</comment>
<evidence type="ECO:0000313" key="12">
    <source>
        <dbReference type="Proteomes" id="UP001595755"/>
    </source>
</evidence>
<dbReference type="Proteomes" id="UP001595755">
    <property type="component" value="Unassembled WGS sequence"/>
</dbReference>
<proteinExistence type="predicted"/>
<keyword evidence="9" id="KW-0472">Membrane</keyword>
<dbReference type="CDD" id="cd00082">
    <property type="entry name" value="HisKA"/>
    <property type="match status" value="1"/>
</dbReference>
<keyword evidence="4" id="KW-0808">Transferase</keyword>
<evidence type="ECO:0000259" key="10">
    <source>
        <dbReference type="PROSITE" id="PS50109"/>
    </source>
</evidence>
<dbReference type="GO" id="GO:0005524">
    <property type="term" value="F:ATP binding"/>
    <property type="evidence" value="ECO:0007669"/>
    <property type="project" value="UniProtKB-KW"/>
</dbReference>
<keyword evidence="12" id="KW-1185">Reference proteome</keyword>
<dbReference type="RefSeq" id="WP_204604041.1">
    <property type="nucleotide sequence ID" value="NZ_JBHSED010000002.1"/>
</dbReference>
<dbReference type="Pfam" id="PF02518">
    <property type="entry name" value="HATPase_c"/>
    <property type="match status" value="1"/>
</dbReference>
<keyword evidence="9" id="KW-0812">Transmembrane</keyword>
<feature type="transmembrane region" description="Helical" evidence="9">
    <location>
        <begin position="12"/>
        <end position="30"/>
    </location>
</feature>
<dbReference type="InterPro" id="IPR003661">
    <property type="entry name" value="HisK_dim/P_dom"/>
</dbReference>
<dbReference type="EC" id="2.7.13.3" evidence="2"/>
<evidence type="ECO:0000256" key="6">
    <source>
        <dbReference type="ARBA" id="ARBA00022777"/>
    </source>
</evidence>
<dbReference type="PROSITE" id="PS50109">
    <property type="entry name" value="HIS_KIN"/>
    <property type="match status" value="1"/>
</dbReference>
<dbReference type="PANTHER" id="PTHR43547:SF2">
    <property type="entry name" value="HYBRID SIGNAL TRANSDUCTION HISTIDINE KINASE C"/>
    <property type="match status" value="1"/>
</dbReference>
<dbReference type="PANTHER" id="PTHR43547">
    <property type="entry name" value="TWO-COMPONENT HISTIDINE KINASE"/>
    <property type="match status" value="1"/>
</dbReference>
<dbReference type="Pfam" id="PF07695">
    <property type="entry name" value="7TMR-DISM_7TM"/>
    <property type="match status" value="1"/>
</dbReference>
<comment type="catalytic activity">
    <reaction evidence="1">
        <text>ATP + protein L-histidine = ADP + protein N-phospho-L-histidine.</text>
        <dbReference type="EC" id="2.7.13.3"/>
    </reaction>
</comment>
<dbReference type="InterPro" id="IPR003594">
    <property type="entry name" value="HATPase_dom"/>
</dbReference>
<dbReference type="InterPro" id="IPR036097">
    <property type="entry name" value="HisK_dim/P_sf"/>
</dbReference>
<dbReference type="Pfam" id="PF07696">
    <property type="entry name" value="7TMR-DISMED2"/>
    <property type="match status" value="1"/>
</dbReference>
<feature type="transmembrane region" description="Helical" evidence="9">
    <location>
        <begin position="386"/>
        <end position="405"/>
    </location>
</feature>
<organism evidence="11 12">
    <name type="scientific">Cohnella boryungensis</name>
    <dbReference type="NCBI Taxonomy" id="768479"/>
    <lineage>
        <taxon>Bacteria</taxon>
        <taxon>Bacillati</taxon>
        <taxon>Bacillota</taxon>
        <taxon>Bacilli</taxon>
        <taxon>Bacillales</taxon>
        <taxon>Paenibacillaceae</taxon>
        <taxon>Cohnella</taxon>
    </lineage>
</organism>
<evidence type="ECO:0000256" key="5">
    <source>
        <dbReference type="ARBA" id="ARBA00022741"/>
    </source>
</evidence>
<evidence type="ECO:0000256" key="1">
    <source>
        <dbReference type="ARBA" id="ARBA00000085"/>
    </source>
</evidence>
<dbReference type="InterPro" id="IPR011622">
    <property type="entry name" value="7TMR_DISM_rcpt_extracell_dom2"/>
</dbReference>
<evidence type="ECO:0000313" key="11">
    <source>
        <dbReference type="EMBL" id="MFC4301929.1"/>
    </source>
</evidence>
<dbReference type="Gene3D" id="1.10.287.130">
    <property type="match status" value="1"/>
</dbReference>
<feature type="domain" description="Histidine kinase" evidence="10">
    <location>
        <begin position="463"/>
        <end position="681"/>
    </location>
</feature>
<accession>A0ABV8S637</accession>
<feature type="transmembrane region" description="Helical" evidence="9">
    <location>
        <begin position="269"/>
        <end position="288"/>
    </location>
</feature>
<sequence>MRKSITEQNRLFFLAIAAFIAGVALIWLYFVSGSARLEAGGEILLTDQENRHNINAHMAYLPDEEGRLTLEDIQSPAYANRFKPALGQTAFGLSAKTYWIRAAFANYSTQENWMLRLSNPVVDSFDVYVEPAAAVEEGETATRSRIADHYWTYSIRLPADLPVTVYMRAATDGSMIVPLELIDERAFRVQLRDEYLYFGLYYGFVLLMFAYMLAMYIFIRTVSYLYYSLYLIWFALSQLIWNGLLQEILGEDHWLLELLLRAFDNYEGVFLFSFIVCLLFGLLFLDKMLQLAAYAPRMELIVRILGLLSPLILGGLLFHWPGFSTMAIYYETVVVFVLTWATCLSVYRGNRAARYIVLALISLLGLAIPAILYTFGLMEFNILTHYGYQIGSVAEFVILAFAVSYQLRQNQIDKEAAQEQMILHQERMVRTLEHWNEELEQTVSLRTEKLVRIQQERNELLQNISHDIRTPLTVVQGGIRAMLLGIQVEPGEKNKHLEKIYEKVLYMNRFIDELFQLSRFEHASATEALESVRVRGWLEKEFLALAHDIRLTGRSCECLLPADDQSVMEIDCHAVRRALSNLVDNACKYSSPDSKVTLNAVLGSEKVQISVRDEGEGIAPEYLERIFERSDRGGKTGGSSDGNGLGLAIVKEIVERHHGEVRVESERGKGSCFCFTLPVAAG</sequence>
<feature type="transmembrane region" description="Helical" evidence="9">
    <location>
        <begin position="195"/>
        <end position="218"/>
    </location>
</feature>
<dbReference type="SMART" id="SM00388">
    <property type="entry name" value="HisKA"/>
    <property type="match status" value="1"/>
</dbReference>
<dbReference type="InterPro" id="IPR005467">
    <property type="entry name" value="His_kinase_dom"/>
</dbReference>
<reference evidence="12" key="1">
    <citation type="journal article" date="2019" name="Int. J. Syst. Evol. Microbiol.">
        <title>The Global Catalogue of Microorganisms (GCM) 10K type strain sequencing project: providing services to taxonomists for standard genome sequencing and annotation.</title>
        <authorList>
            <consortium name="The Broad Institute Genomics Platform"/>
            <consortium name="The Broad Institute Genome Sequencing Center for Infectious Disease"/>
            <person name="Wu L."/>
            <person name="Ma J."/>
        </authorList>
    </citation>
    <scope>NUCLEOTIDE SEQUENCE [LARGE SCALE GENOMIC DNA]</scope>
    <source>
        <strain evidence="12">CGMCC 4.1641</strain>
    </source>
</reference>
<keyword evidence="7 11" id="KW-0067">ATP-binding</keyword>
<evidence type="ECO:0000256" key="2">
    <source>
        <dbReference type="ARBA" id="ARBA00012438"/>
    </source>
</evidence>
<feature type="transmembrane region" description="Helical" evidence="9">
    <location>
        <begin position="327"/>
        <end position="347"/>
    </location>
</feature>
<feature type="transmembrane region" description="Helical" evidence="9">
    <location>
        <begin position="354"/>
        <end position="374"/>
    </location>
</feature>
<evidence type="ECO:0000256" key="4">
    <source>
        <dbReference type="ARBA" id="ARBA00022679"/>
    </source>
</evidence>
<evidence type="ECO:0000256" key="8">
    <source>
        <dbReference type="ARBA" id="ARBA00023012"/>
    </source>
</evidence>
<dbReference type="Gene3D" id="2.60.40.2380">
    <property type="match status" value="1"/>
</dbReference>
<gene>
    <name evidence="11" type="ORF">ACFO1S_00580</name>
</gene>
<evidence type="ECO:0000256" key="3">
    <source>
        <dbReference type="ARBA" id="ARBA00022553"/>
    </source>
</evidence>
<protein>
    <recommendedName>
        <fullName evidence="2">histidine kinase</fullName>
        <ecNumber evidence="2">2.7.13.3</ecNumber>
    </recommendedName>
</protein>
<dbReference type="PRINTS" id="PR00344">
    <property type="entry name" value="BCTRLSENSOR"/>
</dbReference>
<dbReference type="SUPFAM" id="SSF55874">
    <property type="entry name" value="ATPase domain of HSP90 chaperone/DNA topoisomerase II/histidine kinase"/>
    <property type="match status" value="1"/>
</dbReference>
<dbReference type="Pfam" id="PF00512">
    <property type="entry name" value="HisKA"/>
    <property type="match status" value="1"/>
</dbReference>
<dbReference type="Gene3D" id="3.30.565.10">
    <property type="entry name" value="Histidine kinase-like ATPase, C-terminal domain"/>
    <property type="match status" value="1"/>
</dbReference>
<dbReference type="InterPro" id="IPR004358">
    <property type="entry name" value="Sig_transdc_His_kin-like_C"/>
</dbReference>
<feature type="transmembrane region" description="Helical" evidence="9">
    <location>
        <begin position="230"/>
        <end position="249"/>
    </location>
</feature>